<dbReference type="AlphaFoldDB" id="A0A368L0P4"/>
<evidence type="ECO:0000259" key="5">
    <source>
        <dbReference type="PROSITE" id="PS51352"/>
    </source>
</evidence>
<dbReference type="InterPro" id="IPR013766">
    <property type="entry name" value="Thioredoxin_domain"/>
</dbReference>
<evidence type="ECO:0000256" key="1">
    <source>
        <dbReference type="ARBA" id="ARBA00004196"/>
    </source>
</evidence>
<accession>A0A368L0P4</accession>
<dbReference type="GO" id="GO:0030313">
    <property type="term" value="C:cell envelope"/>
    <property type="evidence" value="ECO:0007669"/>
    <property type="project" value="UniProtKB-SubCell"/>
</dbReference>
<dbReference type="RefSeq" id="WP_114403262.1">
    <property type="nucleotide sequence ID" value="NZ_QPGB01000004.1"/>
</dbReference>
<dbReference type="GO" id="GO:0017004">
    <property type="term" value="P:cytochrome complex assembly"/>
    <property type="evidence" value="ECO:0007669"/>
    <property type="project" value="UniProtKB-KW"/>
</dbReference>
<dbReference type="Gene3D" id="3.40.30.10">
    <property type="entry name" value="Glutaredoxin"/>
    <property type="match status" value="1"/>
</dbReference>
<proteinExistence type="predicted"/>
<organism evidence="6 7">
    <name type="scientific">Parvibium lacunae</name>
    <dbReference type="NCBI Taxonomy" id="1888893"/>
    <lineage>
        <taxon>Bacteria</taxon>
        <taxon>Pseudomonadati</taxon>
        <taxon>Pseudomonadota</taxon>
        <taxon>Betaproteobacteria</taxon>
        <taxon>Burkholderiales</taxon>
        <taxon>Alcaligenaceae</taxon>
        <taxon>Parvibium</taxon>
    </lineage>
</organism>
<feature type="domain" description="Thioredoxin" evidence="5">
    <location>
        <begin position="26"/>
        <end position="166"/>
    </location>
</feature>
<dbReference type="OrthoDB" id="9811352at2"/>
<dbReference type="InterPro" id="IPR050553">
    <property type="entry name" value="Thioredoxin_ResA/DsbE_sf"/>
</dbReference>
<reference evidence="6 7" key="1">
    <citation type="journal article" date="2018" name="Int. J. Syst. Evol. Microbiol.">
        <title>Parvibium lacunae gen. nov., sp. nov., a new member of the family Alcaligenaceae isolated from a freshwater pond.</title>
        <authorList>
            <person name="Chen W.M."/>
            <person name="Xie P.B."/>
            <person name="Hsu M.Y."/>
            <person name="Sheu S.Y."/>
        </authorList>
    </citation>
    <scope>NUCLEOTIDE SEQUENCE [LARGE SCALE GENOMIC DNA]</scope>
    <source>
        <strain evidence="6 7">KMB9</strain>
    </source>
</reference>
<keyword evidence="7" id="KW-1185">Reference proteome</keyword>
<dbReference type="PROSITE" id="PS00194">
    <property type="entry name" value="THIOREDOXIN_1"/>
    <property type="match status" value="1"/>
</dbReference>
<keyword evidence="4" id="KW-1133">Transmembrane helix</keyword>
<sequence length="170" mass="18796">MLRRKSSWWLAVCAGLIVLGFIWQAFRPAANAPALTYTTLSGSPLSTASLRGKVYLVNFWATTCTTCVAEMPELVTTFNKYQPQGFELIAVAMQYDRPDYVVSFTQQRQLPFTVALDTQGQAAEAFGQVVMTPTTFLVDKEGRILKRYLGKPNFAELHGLIESALAAPHA</sequence>
<comment type="subcellular location">
    <subcellularLocation>
        <location evidence="1">Cell envelope</location>
    </subcellularLocation>
</comment>
<dbReference type="GO" id="GO:0015036">
    <property type="term" value="F:disulfide oxidoreductase activity"/>
    <property type="evidence" value="ECO:0007669"/>
    <property type="project" value="UniProtKB-ARBA"/>
</dbReference>
<evidence type="ECO:0000256" key="3">
    <source>
        <dbReference type="ARBA" id="ARBA00023284"/>
    </source>
</evidence>
<protein>
    <submittedName>
        <fullName evidence="6">TlpA family protein disulfide reductase</fullName>
    </submittedName>
</protein>
<evidence type="ECO:0000256" key="4">
    <source>
        <dbReference type="SAM" id="Phobius"/>
    </source>
</evidence>
<dbReference type="InterPro" id="IPR017937">
    <property type="entry name" value="Thioredoxin_CS"/>
</dbReference>
<dbReference type="Pfam" id="PF08534">
    <property type="entry name" value="Redoxin"/>
    <property type="match status" value="1"/>
</dbReference>
<evidence type="ECO:0000313" key="7">
    <source>
        <dbReference type="Proteomes" id="UP000252357"/>
    </source>
</evidence>
<dbReference type="SUPFAM" id="SSF52833">
    <property type="entry name" value="Thioredoxin-like"/>
    <property type="match status" value="1"/>
</dbReference>
<evidence type="ECO:0000313" key="6">
    <source>
        <dbReference type="EMBL" id="RCS57120.1"/>
    </source>
</evidence>
<dbReference type="PANTHER" id="PTHR42852">
    <property type="entry name" value="THIOL:DISULFIDE INTERCHANGE PROTEIN DSBE"/>
    <property type="match status" value="1"/>
</dbReference>
<keyword evidence="4" id="KW-0472">Membrane</keyword>
<dbReference type="InterPro" id="IPR013740">
    <property type="entry name" value="Redoxin"/>
</dbReference>
<dbReference type="EMBL" id="QPGB01000004">
    <property type="protein sequence ID" value="RCS57120.1"/>
    <property type="molecule type" value="Genomic_DNA"/>
</dbReference>
<name>A0A368L0P4_9BURK</name>
<keyword evidence="4" id="KW-0812">Transmembrane</keyword>
<dbReference type="PANTHER" id="PTHR42852:SF18">
    <property type="entry name" value="CHROMOSOME UNDETERMINED SCAFFOLD_47, WHOLE GENOME SHOTGUN SEQUENCE"/>
    <property type="match status" value="1"/>
</dbReference>
<dbReference type="Proteomes" id="UP000252357">
    <property type="component" value="Unassembled WGS sequence"/>
</dbReference>
<dbReference type="InterPro" id="IPR036249">
    <property type="entry name" value="Thioredoxin-like_sf"/>
</dbReference>
<comment type="caution">
    <text evidence="6">The sequence shown here is derived from an EMBL/GenBank/DDBJ whole genome shotgun (WGS) entry which is preliminary data.</text>
</comment>
<evidence type="ECO:0000256" key="2">
    <source>
        <dbReference type="ARBA" id="ARBA00022748"/>
    </source>
</evidence>
<keyword evidence="2" id="KW-0201">Cytochrome c-type biogenesis</keyword>
<keyword evidence="3" id="KW-0676">Redox-active center</keyword>
<gene>
    <name evidence="6" type="ORF">DU000_09970</name>
</gene>
<dbReference type="PROSITE" id="PS51352">
    <property type="entry name" value="THIOREDOXIN_2"/>
    <property type="match status" value="1"/>
</dbReference>
<dbReference type="CDD" id="cd02966">
    <property type="entry name" value="TlpA_like_family"/>
    <property type="match status" value="1"/>
</dbReference>
<feature type="transmembrane region" description="Helical" evidence="4">
    <location>
        <begin position="7"/>
        <end position="26"/>
    </location>
</feature>